<dbReference type="SUPFAM" id="SSF53927">
    <property type="entry name" value="Cytidine deaminase-like"/>
    <property type="match status" value="1"/>
</dbReference>
<proteinExistence type="predicted"/>
<feature type="region of interest" description="Disordered" evidence="1">
    <location>
        <begin position="39"/>
        <end position="58"/>
    </location>
</feature>
<gene>
    <name evidence="3" type="ORF">EDC26_108123</name>
</gene>
<dbReference type="RefSeq" id="WP_207915122.1">
    <property type="nucleotide sequence ID" value="NZ_SMAJ01000008.1"/>
</dbReference>
<evidence type="ECO:0000313" key="3">
    <source>
        <dbReference type="EMBL" id="TCT06387.1"/>
    </source>
</evidence>
<sequence>MFPADCNCSQHVDRRKFLTRTLAGTLAAAAAVTSDVASATQSKSPAKATTGTGTGTGKRKFMEEATRLAIESVEKGWGGPFGAVIVKNGEIIGRGQNRVLLTGIPVFHAEITAIMDASARLNPKALLGSEYGAGTILEMIPREAGSPDPVPERARMLKGCDIYINGAPCPMCMSAIYWARIDHVYFAASLKDTSKIGFDDAFQYEDFAKPWEKRRIAVTPNFERDIGLKAYEAWMAKKDRHPY</sequence>
<dbReference type="EMBL" id="SMAJ01000008">
    <property type="protein sequence ID" value="TCT06387.1"/>
    <property type="molecule type" value="Genomic_DNA"/>
</dbReference>
<evidence type="ECO:0000256" key="1">
    <source>
        <dbReference type="SAM" id="MobiDB-lite"/>
    </source>
</evidence>
<dbReference type="Gene3D" id="3.40.140.10">
    <property type="entry name" value="Cytidine Deaminase, domain 2"/>
    <property type="match status" value="1"/>
</dbReference>
<dbReference type="PANTHER" id="PTHR11079">
    <property type="entry name" value="CYTOSINE DEAMINASE FAMILY MEMBER"/>
    <property type="match status" value="1"/>
</dbReference>
<organism evidence="3 4">
    <name type="scientific">Paralcaligenes ureilyticus</name>
    <dbReference type="NCBI Taxonomy" id="627131"/>
    <lineage>
        <taxon>Bacteria</taxon>
        <taxon>Pseudomonadati</taxon>
        <taxon>Pseudomonadota</taxon>
        <taxon>Betaproteobacteria</taxon>
        <taxon>Burkholderiales</taxon>
        <taxon>Alcaligenaceae</taxon>
        <taxon>Paralcaligenes</taxon>
    </lineage>
</organism>
<comment type="caution">
    <text evidence="3">The sequence shown here is derived from an EMBL/GenBank/DDBJ whole genome shotgun (WGS) entry which is preliminary data.</text>
</comment>
<protein>
    <submittedName>
        <fullName evidence="3">tRNA(Arg) A34 adenosine deaminase TadA</fullName>
    </submittedName>
</protein>
<dbReference type="Proteomes" id="UP000295525">
    <property type="component" value="Unassembled WGS sequence"/>
</dbReference>
<dbReference type="Pfam" id="PF00383">
    <property type="entry name" value="dCMP_cyt_deam_1"/>
    <property type="match status" value="1"/>
</dbReference>
<dbReference type="PROSITE" id="PS51747">
    <property type="entry name" value="CYT_DCMP_DEAMINASES_2"/>
    <property type="match status" value="1"/>
</dbReference>
<feature type="domain" description="CMP/dCMP-type deaminase" evidence="2">
    <location>
        <begin position="56"/>
        <end position="205"/>
    </location>
</feature>
<dbReference type="PROSITE" id="PS51318">
    <property type="entry name" value="TAT"/>
    <property type="match status" value="1"/>
</dbReference>
<dbReference type="GO" id="GO:0047974">
    <property type="term" value="F:guanosine deaminase activity"/>
    <property type="evidence" value="ECO:0007669"/>
    <property type="project" value="TreeGrafter"/>
</dbReference>
<dbReference type="InterPro" id="IPR006311">
    <property type="entry name" value="TAT_signal"/>
</dbReference>
<name>A0A4R3M4R2_9BURK</name>
<dbReference type="InterPro" id="IPR016193">
    <property type="entry name" value="Cytidine_deaminase-like"/>
</dbReference>
<dbReference type="InterPro" id="IPR002125">
    <property type="entry name" value="CMP_dCMP_dom"/>
</dbReference>
<dbReference type="GO" id="GO:0006152">
    <property type="term" value="P:purine nucleoside catabolic process"/>
    <property type="evidence" value="ECO:0007669"/>
    <property type="project" value="TreeGrafter"/>
</dbReference>
<dbReference type="AlphaFoldDB" id="A0A4R3M4R2"/>
<keyword evidence="4" id="KW-1185">Reference proteome</keyword>
<reference evidence="3 4" key="1">
    <citation type="submission" date="2019-03" db="EMBL/GenBank/DDBJ databases">
        <title>Genomic Encyclopedia of Type Strains, Phase IV (KMG-IV): sequencing the most valuable type-strain genomes for metagenomic binning, comparative biology and taxonomic classification.</title>
        <authorList>
            <person name="Goeker M."/>
        </authorList>
    </citation>
    <scope>NUCLEOTIDE SEQUENCE [LARGE SCALE GENOMIC DNA]</scope>
    <source>
        <strain evidence="3 4">DSM 24591</strain>
    </source>
</reference>
<evidence type="ECO:0000313" key="4">
    <source>
        <dbReference type="Proteomes" id="UP000295525"/>
    </source>
</evidence>
<dbReference type="CDD" id="cd01285">
    <property type="entry name" value="nucleoside_deaminase"/>
    <property type="match status" value="1"/>
</dbReference>
<accession>A0A4R3M4R2</accession>
<evidence type="ECO:0000259" key="2">
    <source>
        <dbReference type="PROSITE" id="PS51747"/>
    </source>
</evidence>
<dbReference type="PANTHER" id="PTHR11079:SF161">
    <property type="entry name" value="CMP_DCMP-TYPE DEAMINASE DOMAIN-CONTAINING PROTEIN"/>
    <property type="match status" value="1"/>
</dbReference>